<feature type="region of interest" description="Disordered" evidence="1">
    <location>
        <begin position="14"/>
        <end position="77"/>
    </location>
</feature>
<evidence type="ECO:0000313" key="2">
    <source>
        <dbReference type="EMBL" id="RNF03343.1"/>
    </source>
</evidence>
<keyword evidence="3" id="KW-1185">Reference proteome</keyword>
<evidence type="ECO:0000256" key="1">
    <source>
        <dbReference type="SAM" id="MobiDB-lite"/>
    </source>
</evidence>
<reference evidence="2 3" key="1">
    <citation type="journal article" date="2018" name="BMC Genomics">
        <title>Genomic comparison of Trypanosoma conorhini and Trypanosoma rangeli to Trypanosoma cruzi strains of high and low virulence.</title>
        <authorList>
            <person name="Bradwell K.R."/>
            <person name="Koparde V.N."/>
            <person name="Matveyev A.V."/>
            <person name="Serrano M.G."/>
            <person name="Alves J.M."/>
            <person name="Parikh H."/>
            <person name="Huang B."/>
            <person name="Lee V."/>
            <person name="Espinosa-Alvarez O."/>
            <person name="Ortiz P.A."/>
            <person name="Costa-Martins A.G."/>
            <person name="Teixeira M.M."/>
            <person name="Buck G.A."/>
        </authorList>
    </citation>
    <scope>NUCLEOTIDE SEQUENCE [LARGE SCALE GENOMIC DNA]</scope>
    <source>
        <strain evidence="2 3">AM80</strain>
    </source>
</reference>
<organism evidence="2 3">
    <name type="scientific">Trypanosoma rangeli</name>
    <dbReference type="NCBI Taxonomy" id="5698"/>
    <lineage>
        <taxon>Eukaryota</taxon>
        <taxon>Discoba</taxon>
        <taxon>Euglenozoa</taxon>
        <taxon>Kinetoplastea</taxon>
        <taxon>Metakinetoplastina</taxon>
        <taxon>Trypanosomatida</taxon>
        <taxon>Trypanosomatidae</taxon>
        <taxon>Trypanosoma</taxon>
        <taxon>Herpetosoma</taxon>
    </lineage>
</organism>
<name>A0A3R7K859_TRYRA</name>
<accession>A0A3R7K859</accession>
<dbReference type="EMBL" id="MKGL01000199">
    <property type="protein sequence ID" value="RNF03343.1"/>
    <property type="molecule type" value="Genomic_DNA"/>
</dbReference>
<dbReference type="OrthoDB" id="252767at2759"/>
<feature type="compositionally biased region" description="Acidic residues" evidence="1">
    <location>
        <begin position="31"/>
        <end position="74"/>
    </location>
</feature>
<dbReference type="OMA" id="TEWKCHI"/>
<dbReference type="AlphaFoldDB" id="A0A3R7K859"/>
<protein>
    <submittedName>
        <fullName evidence="2">Uncharacterized protein</fullName>
    </submittedName>
</protein>
<gene>
    <name evidence="2" type="ORF">TraAM80_05922</name>
</gene>
<dbReference type="Proteomes" id="UP000283634">
    <property type="component" value="Unassembled WGS sequence"/>
</dbReference>
<dbReference type="VEuPathDB" id="TriTrypDB:TRSC58_01356"/>
<comment type="caution">
    <text evidence="2">The sequence shown here is derived from an EMBL/GenBank/DDBJ whole genome shotgun (WGS) entry which is preliminary data.</text>
</comment>
<evidence type="ECO:0000313" key="3">
    <source>
        <dbReference type="Proteomes" id="UP000283634"/>
    </source>
</evidence>
<sequence>MNFITDNAFVVDDDEEEAVALGSSPCSLHCEEEEEGTEEEAEEEEETEEEAEEEEETEEEAEEGEAEENDERYEDVEHGKEAVEELEVTCNSGNDENTPAPAAKPYIQKGPSATNVFTSVFACPQATSATGTSLQHCHVLASSSSVVMPPAEGTTGDGKSGLVIPPTGRVQAKQMRVLTRFLDFQAKTSAGREKRQRGLLCNEETAEAMAVLARFELSLPTTRFDEQLEGILSKSW</sequence>
<proteinExistence type="predicted"/>
<dbReference type="RefSeq" id="XP_029237451.1">
    <property type="nucleotide sequence ID" value="XM_029382782.1"/>
</dbReference>
<dbReference type="GeneID" id="40329855"/>